<dbReference type="PRINTS" id="PR00469">
    <property type="entry name" value="PNDRDTASEII"/>
</dbReference>
<dbReference type="RefSeq" id="WP_092147689.1">
    <property type="nucleotide sequence ID" value="NZ_LT629700.1"/>
</dbReference>
<dbReference type="SUPFAM" id="SSF51905">
    <property type="entry name" value="FAD/NAD(P)-binding domain"/>
    <property type="match status" value="1"/>
</dbReference>
<keyword evidence="3" id="KW-1185">Reference proteome</keyword>
<name>A0A1G9LP29_9CORY</name>
<keyword evidence="1" id="KW-0560">Oxidoreductase</keyword>
<dbReference type="Gene3D" id="3.50.50.60">
    <property type="entry name" value="FAD/NAD(P)-binding domain"/>
    <property type="match status" value="1"/>
</dbReference>
<evidence type="ECO:0000313" key="3">
    <source>
        <dbReference type="Proteomes" id="UP000199350"/>
    </source>
</evidence>
<dbReference type="STRING" id="38302.SAMN04488535_0244"/>
<gene>
    <name evidence="2" type="ORF">SAMN04488535_0244</name>
</gene>
<dbReference type="Pfam" id="PF13738">
    <property type="entry name" value="Pyr_redox_3"/>
    <property type="match status" value="1"/>
</dbReference>
<dbReference type="InterPro" id="IPR050982">
    <property type="entry name" value="Auxin_biosynth/cation_transpt"/>
</dbReference>
<dbReference type="PRINTS" id="PR00368">
    <property type="entry name" value="FADPNR"/>
</dbReference>
<sequence>MKLGEMTTDVVVIGAGQAGLSATFHLQRRGIDHITLDAAEEPGGAWLERWDTLTVDRVNGIFGLPLFHPPELDPQEKASVAVPAYFADFERAAGLNVIRPARVLSVRRSGDEFVVDSTVGRVRAKAVINATGTWDTPLRADYPGQSSFAGRQIHTRDYTGPDEFAGMRVGIVGAGISALQHLDEISRVAETFWYTRREPDFRDHFDGREVERRVAENVERGEPARSVVSYTGLFAGADYVAAARERGALNRRDMFREIVPEGVVEADGTLTRLNALVWATGFRPSLSHLEPLGLVNDRGGIAVDGTQVVAEPMVHLIGFGPSQSTVGANRAGREAAVKLRRALENVT</sequence>
<reference evidence="3" key="1">
    <citation type="submission" date="2016-10" db="EMBL/GenBank/DDBJ databases">
        <authorList>
            <person name="Varghese N."/>
            <person name="Submissions S."/>
        </authorList>
    </citation>
    <scope>NUCLEOTIDE SEQUENCE [LARGE SCALE GENOMIC DNA]</scope>
    <source>
        <strain evidence="3">DSM 20632</strain>
    </source>
</reference>
<dbReference type="OrthoDB" id="178899at2"/>
<accession>A0A1G9LP29</accession>
<dbReference type="GO" id="GO:0050660">
    <property type="term" value="F:flavin adenine dinucleotide binding"/>
    <property type="evidence" value="ECO:0007669"/>
    <property type="project" value="TreeGrafter"/>
</dbReference>
<proteinExistence type="predicted"/>
<organism evidence="2 3">
    <name type="scientific">Corynebacterium mycetoides</name>
    <dbReference type="NCBI Taxonomy" id="38302"/>
    <lineage>
        <taxon>Bacteria</taxon>
        <taxon>Bacillati</taxon>
        <taxon>Actinomycetota</taxon>
        <taxon>Actinomycetes</taxon>
        <taxon>Mycobacteriales</taxon>
        <taxon>Corynebacteriaceae</taxon>
        <taxon>Corynebacterium</taxon>
    </lineage>
</organism>
<dbReference type="EMBL" id="LT629700">
    <property type="protein sequence ID" value="SDL63584.1"/>
    <property type="molecule type" value="Genomic_DNA"/>
</dbReference>
<dbReference type="PANTHER" id="PTHR43539:SF78">
    <property type="entry name" value="FLAVIN-CONTAINING MONOOXYGENASE"/>
    <property type="match status" value="1"/>
</dbReference>
<dbReference type="GO" id="GO:0004497">
    <property type="term" value="F:monooxygenase activity"/>
    <property type="evidence" value="ECO:0007669"/>
    <property type="project" value="TreeGrafter"/>
</dbReference>
<dbReference type="Proteomes" id="UP000199350">
    <property type="component" value="Chromosome I"/>
</dbReference>
<dbReference type="AlphaFoldDB" id="A0A1G9LP29"/>
<protein>
    <submittedName>
        <fullName evidence="2">Predicted flavoprotein CzcO associated with the cation diffusion facilitator CzcD</fullName>
    </submittedName>
</protein>
<dbReference type="PANTHER" id="PTHR43539">
    <property type="entry name" value="FLAVIN-BINDING MONOOXYGENASE-LIKE PROTEIN (AFU_ORTHOLOGUE AFUA_4G09220)"/>
    <property type="match status" value="1"/>
</dbReference>
<dbReference type="InterPro" id="IPR036188">
    <property type="entry name" value="FAD/NAD-bd_sf"/>
</dbReference>
<evidence type="ECO:0000313" key="2">
    <source>
        <dbReference type="EMBL" id="SDL63584.1"/>
    </source>
</evidence>
<evidence type="ECO:0000256" key="1">
    <source>
        <dbReference type="ARBA" id="ARBA00023002"/>
    </source>
</evidence>